<dbReference type="InterPro" id="IPR041619">
    <property type="entry name" value="NAPRTase_C"/>
</dbReference>
<evidence type="ECO:0000259" key="10">
    <source>
        <dbReference type="Pfam" id="PF04095"/>
    </source>
</evidence>
<dbReference type="PIRSF" id="PIRSF000484">
    <property type="entry name" value="NAPRT"/>
    <property type="match status" value="1"/>
</dbReference>
<dbReference type="InterPro" id="IPR041525">
    <property type="entry name" value="N/Namide_PRibTrfase"/>
</dbReference>
<dbReference type="GO" id="GO:0004516">
    <property type="term" value="F:nicotinate phosphoribosyltransferase activity"/>
    <property type="evidence" value="ECO:0007669"/>
    <property type="project" value="UniProtKB-UniRule"/>
</dbReference>
<comment type="PTM">
    <text evidence="9">Transiently phosphorylated on a His residue during the reaction cycle. Phosphorylation strongly increases the affinity for substrates and increases the rate of nicotinate D-ribonucleotide production. Dephosphorylation regenerates the low-affinity form of the enzyme, leading to product release.</text>
</comment>
<evidence type="ECO:0000259" key="11">
    <source>
        <dbReference type="Pfam" id="PF17767"/>
    </source>
</evidence>
<dbReference type="FunFam" id="3.20.20.70:FF:000076">
    <property type="entry name" value="Nicotinate phosphoribosyltransferase"/>
    <property type="match status" value="1"/>
</dbReference>
<dbReference type="GO" id="GO:0047280">
    <property type="term" value="F:nicotinamide phosphoribosyltransferase activity"/>
    <property type="evidence" value="ECO:0007669"/>
    <property type="project" value="UniProtKB-ARBA"/>
</dbReference>
<dbReference type="GO" id="GO:0005829">
    <property type="term" value="C:cytosol"/>
    <property type="evidence" value="ECO:0007669"/>
    <property type="project" value="TreeGrafter"/>
</dbReference>
<dbReference type="InterPro" id="IPR007229">
    <property type="entry name" value="Nic_PRibTrfase-Fam"/>
</dbReference>
<dbReference type="InterPro" id="IPR036068">
    <property type="entry name" value="Nicotinate_pribotase-like_C"/>
</dbReference>
<accession>A0A1D2LI65</accession>
<evidence type="ECO:0000256" key="4">
    <source>
        <dbReference type="ARBA" id="ARBA00022553"/>
    </source>
</evidence>
<dbReference type="Gene3D" id="3.20.140.10">
    <property type="entry name" value="nicotinate phosphoribosyltransferase"/>
    <property type="match status" value="1"/>
</dbReference>
<evidence type="ECO:0000313" key="14">
    <source>
        <dbReference type="Proteomes" id="UP000243591"/>
    </source>
</evidence>
<evidence type="ECO:0000256" key="5">
    <source>
        <dbReference type="ARBA" id="ARBA00022598"/>
    </source>
</evidence>
<dbReference type="NCBIfam" id="NF006697">
    <property type="entry name" value="PRK09243.1-4"/>
    <property type="match status" value="1"/>
</dbReference>
<dbReference type="Pfam" id="PF04095">
    <property type="entry name" value="NAPRTase"/>
    <property type="match status" value="1"/>
</dbReference>
<evidence type="ECO:0000259" key="12">
    <source>
        <dbReference type="Pfam" id="PF17956"/>
    </source>
</evidence>
<evidence type="ECO:0000256" key="1">
    <source>
        <dbReference type="ARBA" id="ARBA00004952"/>
    </source>
</evidence>
<keyword evidence="6 9" id="KW-0662">Pyridine nucleotide biosynthesis</keyword>
<comment type="pathway">
    <text evidence="1 9">Cofactor biosynthesis; NAD(+) biosynthesis; nicotinate D-ribonucleotide from nicotinate: step 1/1.</text>
</comment>
<organism evidence="13 14">
    <name type="scientific">Brochothrix thermosphacta</name>
    <name type="common">Microbacterium thermosphactum</name>
    <dbReference type="NCBI Taxonomy" id="2756"/>
    <lineage>
        <taxon>Bacteria</taxon>
        <taxon>Bacillati</taxon>
        <taxon>Bacillota</taxon>
        <taxon>Bacilli</taxon>
        <taxon>Bacillales</taxon>
        <taxon>Listeriaceae</taxon>
        <taxon>Brochothrix</taxon>
    </lineage>
</organism>
<dbReference type="NCBIfam" id="NF006695">
    <property type="entry name" value="PRK09243.1-2"/>
    <property type="match status" value="1"/>
</dbReference>
<dbReference type="InterPro" id="IPR040727">
    <property type="entry name" value="NAPRTase_N"/>
</dbReference>
<comment type="similarity">
    <text evidence="2 9">Belongs to the NAPRTase family.</text>
</comment>
<sequence>MTTNYPDDSYSLHTDFYQINMMKVYWDDGIAEKKAVFEAYFRSMPFNAGFAVFAGLERVITYIQNLKFTESDIAYLRETTNYPEEFLTYLSEFKFKGKIRSMREGEIVFNNEPLFQVEAGLAECQLIETAVLNALNYQTLIATKASRIRYVAGPNASVMEFGTRRAQEFDAALWGTRSAYIGGFDSTSNVRAGKLFDIPVSGTHAHAMIQAYKDEYVAFTKYATSHKDCVFLVDTYDTLHSGIPNAIKVANEFGDKINFVGIRIDSGDLSFLSKKAREMLDDAGYPNAKIVASNDLDENMIMHLMAQNACIDVWGVGTKLITAYDQPSLGGVYKMVAIEDENGQYMDTIKLSSNSSKVTTPGRKNVFRIIDNQSKRSEGDYITLADESMEGIETLTMFHPVHSYIQKDVSNFTAQELLQDIFIDGELVYQLPTVHEIKEFAKENKKVLWDEYRRISNPEEYPVDLSDKCWENRNENIKSVRDHVKETTSVHFDRPSL</sequence>
<dbReference type="STRING" id="2756.BFR44_02505"/>
<dbReference type="EC" id="6.3.4.21" evidence="3 9"/>
<evidence type="ECO:0000256" key="2">
    <source>
        <dbReference type="ARBA" id="ARBA00010897"/>
    </source>
</evidence>
<dbReference type="SUPFAM" id="SSF54675">
    <property type="entry name" value="Nicotinate/Quinolinate PRTase N-terminal domain-like"/>
    <property type="match status" value="1"/>
</dbReference>
<dbReference type="EMBL" id="CP023483">
    <property type="protein sequence ID" value="ATF25070.1"/>
    <property type="molecule type" value="Genomic_DNA"/>
</dbReference>
<dbReference type="Pfam" id="PF17956">
    <property type="entry name" value="NAPRTase_C"/>
    <property type="match status" value="1"/>
</dbReference>
<evidence type="ECO:0000256" key="9">
    <source>
        <dbReference type="RuleBase" id="RU365100"/>
    </source>
</evidence>
<dbReference type="PANTHER" id="PTHR11098">
    <property type="entry name" value="NICOTINATE PHOSPHORIBOSYLTRANSFERASE"/>
    <property type="match status" value="1"/>
</dbReference>
<evidence type="ECO:0000256" key="7">
    <source>
        <dbReference type="ARBA" id="ARBA00022679"/>
    </source>
</evidence>
<keyword evidence="5 9" id="KW-0436">Ligase</keyword>
<keyword evidence="14" id="KW-1185">Reference proteome</keyword>
<dbReference type="AlphaFoldDB" id="A0A1D2LI65"/>
<dbReference type="UniPathway" id="UPA00253">
    <property type="reaction ID" value="UER00457"/>
</dbReference>
<protein>
    <recommendedName>
        <fullName evidence="3 9">Nicotinate phosphoribosyltransferase</fullName>
        <ecNumber evidence="3 9">6.3.4.21</ecNumber>
    </recommendedName>
</protein>
<dbReference type="OrthoDB" id="9770610at2"/>
<keyword evidence="13" id="KW-0328">Glycosyltransferase</keyword>
<dbReference type="NCBIfam" id="TIGR01513">
    <property type="entry name" value="NAPRTase_put"/>
    <property type="match status" value="1"/>
</dbReference>
<dbReference type="NCBIfam" id="NF009131">
    <property type="entry name" value="PRK12484.1"/>
    <property type="match status" value="1"/>
</dbReference>
<dbReference type="Pfam" id="PF17767">
    <property type="entry name" value="NAPRTase_N"/>
    <property type="match status" value="1"/>
</dbReference>
<dbReference type="KEGG" id="bths:CNY62_01005"/>
<dbReference type="RefSeq" id="WP_069126548.1">
    <property type="nucleotide sequence ID" value="NZ_CP023483.1"/>
</dbReference>
<dbReference type="InterPro" id="IPR013785">
    <property type="entry name" value="Aldolase_TIM"/>
</dbReference>
<dbReference type="NCBIfam" id="NF006694">
    <property type="entry name" value="PRK09243.1-1"/>
    <property type="match status" value="1"/>
</dbReference>
<proteinExistence type="inferred from homology"/>
<evidence type="ECO:0000256" key="8">
    <source>
        <dbReference type="ARBA" id="ARBA00048668"/>
    </source>
</evidence>
<evidence type="ECO:0000256" key="3">
    <source>
        <dbReference type="ARBA" id="ARBA00013236"/>
    </source>
</evidence>
<keyword evidence="4" id="KW-0597">Phosphoprotein</keyword>
<dbReference type="GO" id="GO:0034355">
    <property type="term" value="P:NAD+ biosynthetic process via the salvage pathway"/>
    <property type="evidence" value="ECO:0007669"/>
    <property type="project" value="TreeGrafter"/>
</dbReference>
<dbReference type="PANTHER" id="PTHR11098:SF1">
    <property type="entry name" value="NICOTINATE PHOSPHORIBOSYLTRANSFERASE"/>
    <property type="match status" value="1"/>
</dbReference>
<keyword evidence="7 9" id="KW-0808">Transferase</keyword>
<dbReference type="Gene3D" id="3.20.20.70">
    <property type="entry name" value="Aldolase class I"/>
    <property type="match status" value="1"/>
</dbReference>
<evidence type="ECO:0000256" key="6">
    <source>
        <dbReference type="ARBA" id="ARBA00022642"/>
    </source>
</evidence>
<feature type="domain" description="Nicotinate/nicotinamide phosphoribosyltransferase" evidence="10">
    <location>
        <begin position="158"/>
        <end position="337"/>
    </location>
</feature>
<comment type="function">
    <text evidence="9">Catalyzes the first step in the biosynthesis of NAD from nicotinic acid, the ATP-dependent synthesis of beta-nicotinate D-ribonucleotide from nicotinate and 5-phospho-D-ribose 1-phosphate.</text>
</comment>
<evidence type="ECO:0000313" key="13">
    <source>
        <dbReference type="EMBL" id="ATF25070.1"/>
    </source>
</evidence>
<reference evidence="13 14" key="1">
    <citation type="submission" date="2017-09" db="EMBL/GenBank/DDBJ databases">
        <title>Complete Genome Sequences of Two Strains of the Meat Spoilage Bacterium Brochothrix thermosphacta Isolated from Ground Chicken.</title>
        <authorList>
            <person name="Paoli G.C."/>
            <person name="Wijey C."/>
            <person name="Chen C.-Y."/>
            <person name="Nguyen L."/>
            <person name="Yan X."/>
            <person name="Irwin P.L."/>
        </authorList>
    </citation>
    <scope>NUCLEOTIDE SEQUENCE [LARGE SCALE GENOMIC DNA]</scope>
    <source>
        <strain evidence="13 14">BI</strain>
    </source>
</reference>
<dbReference type="Proteomes" id="UP000243591">
    <property type="component" value="Chromosome"/>
</dbReference>
<dbReference type="SUPFAM" id="SSF51690">
    <property type="entry name" value="Nicotinate/Quinolinate PRTase C-terminal domain-like"/>
    <property type="match status" value="1"/>
</dbReference>
<feature type="domain" description="Nicotinate phosphoribosyltransferase N-terminal" evidence="11">
    <location>
        <begin position="12"/>
        <end position="136"/>
    </location>
</feature>
<dbReference type="InterPro" id="IPR006405">
    <property type="entry name" value="Nic_PRibTrfase_pncB"/>
</dbReference>
<name>A0A1D2LI65_BROTH</name>
<comment type="catalytic activity">
    <reaction evidence="8 9">
        <text>5-phospho-alpha-D-ribose 1-diphosphate + nicotinate + ATP + H2O = nicotinate beta-D-ribonucleotide + ADP + phosphate + diphosphate</text>
        <dbReference type="Rhea" id="RHEA:36163"/>
        <dbReference type="ChEBI" id="CHEBI:15377"/>
        <dbReference type="ChEBI" id="CHEBI:30616"/>
        <dbReference type="ChEBI" id="CHEBI:32544"/>
        <dbReference type="ChEBI" id="CHEBI:33019"/>
        <dbReference type="ChEBI" id="CHEBI:43474"/>
        <dbReference type="ChEBI" id="CHEBI:57502"/>
        <dbReference type="ChEBI" id="CHEBI:58017"/>
        <dbReference type="ChEBI" id="CHEBI:456216"/>
        <dbReference type="EC" id="6.3.4.21"/>
    </reaction>
</comment>
<gene>
    <name evidence="13" type="ORF">CNY62_01005</name>
</gene>
<feature type="domain" description="Nicotinate phosphoribosyltransferase C-terminal" evidence="12">
    <location>
        <begin position="363"/>
        <end position="471"/>
    </location>
</feature>
<dbReference type="CDD" id="cd01570">
    <property type="entry name" value="NAPRTase_A"/>
    <property type="match status" value="1"/>
</dbReference>